<accession>A0AAE1C3A8</accession>
<gene>
    <name evidence="2" type="ORF">LTR78_003350</name>
</gene>
<evidence type="ECO:0000313" key="3">
    <source>
        <dbReference type="Proteomes" id="UP001274830"/>
    </source>
</evidence>
<evidence type="ECO:0000256" key="1">
    <source>
        <dbReference type="SAM" id="MobiDB-lite"/>
    </source>
</evidence>
<feature type="region of interest" description="Disordered" evidence="1">
    <location>
        <begin position="73"/>
        <end position="103"/>
    </location>
</feature>
<reference evidence="2" key="1">
    <citation type="submission" date="2023-07" db="EMBL/GenBank/DDBJ databases">
        <title>Black Yeasts Isolated from many extreme environments.</title>
        <authorList>
            <person name="Coleine C."/>
            <person name="Stajich J.E."/>
            <person name="Selbmann L."/>
        </authorList>
    </citation>
    <scope>NUCLEOTIDE SEQUENCE</scope>
    <source>
        <strain evidence="2">CCFEE 5485</strain>
    </source>
</reference>
<proteinExistence type="predicted"/>
<protein>
    <submittedName>
        <fullName evidence="2">Uncharacterized protein</fullName>
    </submittedName>
</protein>
<dbReference type="AlphaFoldDB" id="A0AAE1C3A8"/>
<organism evidence="2 3">
    <name type="scientific">Recurvomyces mirabilis</name>
    <dbReference type="NCBI Taxonomy" id="574656"/>
    <lineage>
        <taxon>Eukaryota</taxon>
        <taxon>Fungi</taxon>
        <taxon>Dikarya</taxon>
        <taxon>Ascomycota</taxon>
        <taxon>Pezizomycotina</taxon>
        <taxon>Dothideomycetes</taxon>
        <taxon>Dothideomycetidae</taxon>
        <taxon>Mycosphaerellales</taxon>
        <taxon>Teratosphaeriaceae</taxon>
        <taxon>Recurvomyces</taxon>
    </lineage>
</organism>
<comment type="caution">
    <text evidence="2">The sequence shown here is derived from an EMBL/GenBank/DDBJ whole genome shotgun (WGS) entry which is preliminary data.</text>
</comment>
<dbReference type="Proteomes" id="UP001274830">
    <property type="component" value="Unassembled WGS sequence"/>
</dbReference>
<dbReference type="EMBL" id="JAUTXT010000009">
    <property type="protein sequence ID" value="KAK3676576.1"/>
    <property type="molecule type" value="Genomic_DNA"/>
</dbReference>
<feature type="compositionally biased region" description="Polar residues" evidence="1">
    <location>
        <begin position="74"/>
        <end position="95"/>
    </location>
</feature>
<name>A0AAE1C3A8_9PEZI</name>
<evidence type="ECO:0000313" key="2">
    <source>
        <dbReference type="EMBL" id="KAK3676576.1"/>
    </source>
</evidence>
<keyword evidence="3" id="KW-1185">Reference proteome</keyword>
<sequence length="341" mass="38589">MSPISPYTTDYHLNALQARRGEGVRQAEEEIRDDFRISQLGTDQRTLGRWSAVIPQISTQQLRVCKVFGPRAHAQSQPAKNPCLTSNRTTMPDLSQQQPPPPAYTPPALAHGGDWARLLPGSIDQVQVERVRRFLLFCLAVDYNLVTASKGWLNGEEWSYFMRLARLAMKEGIAARKNGGIVEEDLKADNESQTMQREFHMPVWVLGVPLSIGRSLLILFPRRVRANGEHGSVLKRNNAHTMPELATRLLTDREILFDALMDGVNNARLRKDLEEANKKLEKQFFTKLDSPDDYTLTQHGETLDGYFRFDPSERQMAVIYGETGVKNKLTGFIGQRKQAGK</sequence>